<dbReference type="AlphaFoldDB" id="A0A6J4M018"/>
<gene>
    <name evidence="2" type="ORF">AVDCRST_MAG24-1537</name>
</gene>
<sequence length="40" mass="4325">CRFSTSSTVPTTKTRISMAPTSVNSSGRPGLWRARSGRAR</sequence>
<evidence type="ECO:0000256" key="1">
    <source>
        <dbReference type="SAM" id="MobiDB-lite"/>
    </source>
</evidence>
<evidence type="ECO:0000313" key="2">
    <source>
        <dbReference type="EMBL" id="CAA9346301.1"/>
    </source>
</evidence>
<organism evidence="2">
    <name type="scientific">uncultured Nocardioidaceae bacterium</name>
    <dbReference type="NCBI Taxonomy" id="253824"/>
    <lineage>
        <taxon>Bacteria</taxon>
        <taxon>Bacillati</taxon>
        <taxon>Actinomycetota</taxon>
        <taxon>Actinomycetes</taxon>
        <taxon>Propionibacteriales</taxon>
        <taxon>Nocardioidaceae</taxon>
        <taxon>environmental samples</taxon>
    </lineage>
</organism>
<dbReference type="EMBL" id="CADCUF010000227">
    <property type="protein sequence ID" value="CAA9346301.1"/>
    <property type="molecule type" value="Genomic_DNA"/>
</dbReference>
<feature type="non-terminal residue" evidence="2">
    <location>
        <position position="1"/>
    </location>
</feature>
<name>A0A6J4M018_9ACTN</name>
<feature type="compositionally biased region" description="Polar residues" evidence="1">
    <location>
        <begin position="1"/>
        <end position="27"/>
    </location>
</feature>
<accession>A0A6J4M018</accession>
<protein>
    <submittedName>
        <fullName evidence="2">Uncharacterized protein</fullName>
    </submittedName>
</protein>
<reference evidence="2" key="1">
    <citation type="submission" date="2020-02" db="EMBL/GenBank/DDBJ databases">
        <authorList>
            <person name="Meier V. D."/>
        </authorList>
    </citation>
    <scope>NUCLEOTIDE SEQUENCE</scope>
    <source>
        <strain evidence="2">AVDCRST_MAG24</strain>
    </source>
</reference>
<feature type="non-terminal residue" evidence="2">
    <location>
        <position position="40"/>
    </location>
</feature>
<proteinExistence type="predicted"/>
<feature type="region of interest" description="Disordered" evidence="1">
    <location>
        <begin position="1"/>
        <end position="40"/>
    </location>
</feature>